<dbReference type="NCBIfam" id="TIGR01484">
    <property type="entry name" value="HAD-SF-IIB"/>
    <property type="match status" value="1"/>
</dbReference>
<organism evidence="4 5">
    <name type="scientific">Sagittula salina</name>
    <dbReference type="NCBI Taxonomy" id="2820268"/>
    <lineage>
        <taxon>Bacteria</taxon>
        <taxon>Pseudomonadati</taxon>
        <taxon>Pseudomonadota</taxon>
        <taxon>Alphaproteobacteria</taxon>
        <taxon>Rhodobacterales</taxon>
        <taxon>Roseobacteraceae</taxon>
        <taxon>Sagittula</taxon>
    </lineage>
</organism>
<evidence type="ECO:0000256" key="2">
    <source>
        <dbReference type="ARBA" id="ARBA00022801"/>
    </source>
</evidence>
<evidence type="ECO:0000256" key="1">
    <source>
        <dbReference type="ARBA" id="ARBA00022723"/>
    </source>
</evidence>
<dbReference type="Proteomes" id="UP000675940">
    <property type="component" value="Unassembled WGS sequence"/>
</dbReference>
<keyword evidence="3" id="KW-0460">Magnesium</keyword>
<sequence>MTLIVFTDLDGTLLDHETYSWEPARPALDALKARGVPVVLATSKTAAEVAVLHEALGLGQTPAIVENGAGIYRPGQPIEGGEDYARIRQALRDVPTELRAVFEGFGDVSDERVAEMTGLAEETAALARQRQFSEPGSWTGTAAELTAFRTMLGMYGVTARQGGRFLTLSLGRTKACAMREIAAELGADRTIALGDAPNDSEMLEAADHGVIVANGHGAGLPPMDGESKGRIRRTQAPGPQGWADAVLALLNEIEKD</sequence>
<protein>
    <submittedName>
        <fullName evidence="4">HAD-IIB family hydrolase</fullName>
    </submittedName>
</protein>
<accession>A0A940MTZ1</accession>
<keyword evidence="1" id="KW-0479">Metal-binding</keyword>
<dbReference type="AlphaFoldDB" id="A0A940MTZ1"/>
<dbReference type="SFLD" id="SFLDS00003">
    <property type="entry name" value="Haloacid_Dehalogenase"/>
    <property type="match status" value="1"/>
</dbReference>
<reference evidence="4" key="1">
    <citation type="submission" date="2021-03" db="EMBL/GenBank/DDBJ databases">
        <title>Sagittula salina sp. nov. strain M10.9X isolated from the marine waste.</title>
        <authorList>
            <person name="Satari L."/>
            <person name="Molina-Menor E."/>
            <person name="Vidal-Verdu A."/>
            <person name="Pascual J."/>
            <person name="Pereto J."/>
            <person name="Porcar M."/>
        </authorList>
    </citation>
    <scope>NUCLEOTIDE SEQUENCE</scope>
    <source>
        <strain evidence="4">M10.9X</strain>
    </source>
</reference>
<dbReference type="InterPro" id="IPR036412">
    <property type="entry name" value="HAD-like_sf"/>
</dbReference>
<gene>
    <name evidence="4" type="ORF">J5474_15635</name>
</gene>
<keyword evidence="2 4" id="KW-0378">Hydrolase</keyword>
<evidence type="ECO:0000256" key="3">
    <source>
        <dbReference type="ARBA" id="ARBA00022842"/>
    </source>
</evidence>
<dbReference type="RefSeq" id="WP_209361865.1">
    <property type="nucleotide sequence ID" value="NZ_JAGISH010000009.1"/>
</dbReference>
<dbReference type="Gene3D" id="3.30.980.20">
    <property type="entry name" value="Putative mannosyl-3-phosphoglycerate phosphatase, domain 2"/>
    <property type="match status" value="1"/>
</dbReference>
<keyword evidence="5" id="KW-1185">Reference proteome</keyword>
<dbReference type="Gene3D" id="3.40.50.1000">
    <property type="entry name" value="HAD superfamily/HAD-like"/>
    <property type="match status" value="1"/>
</dbReference>
<dbReference type="InterPro" id="IPR006381">
    <property type="entry name" value="HAD-SF-IIB-MPGP"/>
</dbReference>
<evidence type="ECO:0000313" key="4">
    <source>
        <dbReference type="EMBL" id="MBP0483912.1"/>
    </source>
</evidence>
<dbReference type="EMBL" id="JAGISH010000009">
    <property type="protein sequence ID" value="MBP0483912.1"/>
    <property type="molecule type" value="Genomic_DNA"/>
</dbReference>
<name>A0A940MTZ1_9RHOB</name>
<dbReference type="InterPro" id="IPR023214">
    <property type="entry name" value="HAD_sf"/>
</dbReference>
<dbReference type="Pfam" id="PF08282">
    <property type="entry name" value="Hydrolase_3"/>
    <property type="match status" value="2"/>
</dbReference>
<dbReference type="InterPro" id="IPR006379">
    <property type="entry name" value="HAD-SF_hydro_IIB"/>
</dbReference>
<dbReference type="GO" id="GO:0051479">
    <property type="term" value="P:mannosylglycerate biosynthetic process"/>
    <property type="evidence" value="ECO:0007669"/>
    <property type="project" value="InterPro"/>
</dbReference>
<dbReference type="GO" id="GO:0050531">
    <property type="term" value="F:mannosyl-3-phosphoglycerate phosphatase activity"/>
    <property type="evidence" value="ECO:0007669"/>
    <property type="project" value="InterPro"/>
</dbReference>
<dbReference type="GO" id="GO:0000287">
    <property type="term" value="F:magnesium ion binding"/>
    <property type="evidence" value="ECO:0007669"/>
    <property type="project" value="TreeGrafter"/>
</dbReference>
<dbReference type="NCBIfam" id="TIGR01486">
    <property type="entry name" value="HAD-SF-IIB-MPGP"/>
    <property type="match status" value="1"/>
</dbReference>
<comment type="caution">
    <text evidence="4">The sequence shown here is derived from an EMBL/GenBank/DDBJ whole genome shotgun (WGS) entry which is preliminary data.</text>
</comment>
<dbReference type="PANTHER" id="PTHR10000">
    <property type="entry name" value="PHOSPHOSERINE PHOSPHATASE"/>
    <property type="match status" value="1"/>
</dbReference>
<dbReference type="PANTHER" id="PTHR10000:SF8">
    <property type="entry name" value="HAD SUPERFAMILY HYDROLASE-LIKE, TYPE 3"/>
    <property type="match status" value="1"/>
</dbReference>
<evidence type="ECO:0000313" key="5">
    <source>
        <dbReference type="Proteomes" id="UP000675940"/>
    </source>
</evidence>
<dbReference type="SFLD" id="SFLDG01140">
    <property type="entry name" value="C2.B:_Phosphomannomutase_and_P"/>
    <property type="match status" value="1"/>
</dbReference>
<dbReference type="SFLD" id="SFLDG01142">
    <property type="entry name" value="C2.B.2:_Mannosyl-3-phosphoglyc"/>
    <property type="match status" value="1"/>
</dbReference>
<dbReference type="SUPFAM" id="SSF56784">
    <property type="entry name" value="HAD-like"/>
    <property type="match status" value="1"/>
</dbReference>
<proteinExistence type="predicted"/>
<dbReference type="GO" id="GO:0005829">
    <property type="term" value="C:cytosol"/>
    <property type="evidence" value="ECO:0007669"/>
    <property type="project" value="TreeGrafter"/>
</dbReference>